<protein>
    <submittedName>
        <fullName evidence="1">Uncharacterized protein</fullName>
    </submittedName>
</protein>
<dbReference type="Proteomes" id="UP000230069">
    <property type="component" value="Unassembled WGS sequence"/>
</dbReference>
<dbReference type="EMBL" id="KZ305031">
    <property type="protein sequence ID" value="PIA48256.1"/>
    <property type="molecule type" value="Genomic_DNA"/>
</dbReference>
<evidence type="ECO:0000313" key="2">
    <source>
        <dbReference type="Proteomes" id="UP000230069"/>
    </source>
</evidence>
<dbReference type="AlphaFoldDB" id="A0A2G5DXS2"/>
<evidence type="ECO:0000313" key="1">
    <source>
        <dbReference type="EMBL" id="PIA48256.1"/>
    </source>
</evidence>
<organism evidence="1 2">
    <name type="scientific">Aquilegia coerulea</name>
    <name type="common">Rocky mountain columbine</name>
    <dbReference type="NCBI Taxonomy" id="218851"/>
    <lineage>
        <taxon>Eukaryota</taxon>
        <taxon>Viridiplantae</taxon>
        <taxon>Streptophyta</taxon>
        <taxon>Embryophyta</taxon>
        <taxon>Tracheophyta</taxon>
        <taxon>Spermatophyta</taxon>
        <taxon>Magnoliopsida</taxon>
        <taxon>Ranunculales</taxon>
        <taxon>Ranunculaceae</taxon>
        <taxon>Thalictroideae</taxon>
        <taxon>Aquilegia</taxon>
    </lineage>
</organism>
<gene>
    <name evidence="1" type="ORF">AQUCO_01400678v1</name>
</gene>
<sequence length="71" mass="8348">MKSFKFSPYFPPYCLKLPRHLVSPKCYCSSCRISLYPKVQPTSIDSCHHPFHNSFEFCHVIIVDAYSFNQE</sequence>
<proteinExistence type="predicted"/>
<name>A0A2G5DXS2_AQUCA</name>
<reference evidence="1 2" key="1">
    <citation type="submission" date="2017-09" db="EMBL/GenBank/DDBJ databases">
        <title>WGS assembly of Aquilegia coerulea Goldsmith.</title>
        <authorList>
            <person name="Hodges S."/>
            <person name="Kramer E."/>
            <person name="Nordborg M."/>
            <person name="Tomkins J."/>
            <person name="Borevitz J."/>
            <person name="Derieg N."/>
            <person name="Yan J."/>
            <person name="Mihaltcheva S."/>
            <person name="Hayes R.D."/>
            <person name="Rokhsar D."/>
        </authorList>
    </citation>
    <scope>NUCLEOTIDE SEQUENCE [LARGE SCALE GENOMIC DNA]</scope>
    <source>
        <strain evidence="2">cv. Goldsmith</strain>
    </source>
</reference>
<keyword evidence="2" id="KW-1185">Reference proteome</keyword>
<accession>A0A2G5DXS2</accession>
<dbReference type="InParanoid" id="A0A2G5DXS2"/>